<dbReference type="RefSeq" id="WP_264775606.1">
    <property type="nucleotide sequence ID" value="NZ_AP026560.1"/>
</dbReference>
<name>A0ABM8AGK1_9DEIO</name>
<evidence type="ECO:0000313" key="1">
    <source>
        <dbReference type="EMBL" id="BDP42930.1"/>
    </source>
</evidence>
<proteinExistence type="predicted"/>
<reference evidence="1" key="1">
    <citation type="submission" date="2022-07" db="EMBL/GenBank/DDBJ databases">
        <title>Complete Genome Sequence of the Radioresistant Bacterium Deinococcus aetherius ST0316, Isolated from the Air Dust collected in Lower Stratosphere above Japan.</title>
        <authorList>
            <person name="Satoh K."/>
            <person name="Hagiwara K."/>
            <person name="Katsumata K."/>
            <person name="Kubo A."/>
            <person name="Yokobori S."/>
            <person name="Yamagishi A."/>
            <person name="Oono Y."/>
            <person name="Narumi I."/>
        </authorList>
    </citation>
    <scope>NUCLEOTIDE SEQUENCE</scope>
    <source>
        <strain evidence="1">ST0316</strain>
    </source>
</reference>
<accession>A0ABM8AGK1</accession>
<gene>
    <name evidence="1" type="ORF">DAETH_28990</name>
</gene>
<evidence type="ECO:0000313" key="2">
    <source>
        <dbReference type="Proteomes" id="UP001064971"/>
    </source>
</evidence>
<sequence>MGFELKVWNANRSQVLNTITSVTPSGIDGGFKWQRRGNGGCIQLDLTGRNDRAKLAPRGVVRLKIDGTSHFWGIVPDPPSADSADPEAVQVLGGREALRRVLLDGRAYRDRGVFAIVRDLLSRLCPPSLIYDARLIGDGTGTDAGPTLGTYYSPTSTLEAALDGLAKSAGVDWDVDAEGRIFFGRPAPVAFEVAYSGRGWRRLRVQGRETVTRALVRVATAPAGWEGESILYTGSGVPATVVGVAEGPQHGLYRAEAGFEPPEGVALVVPRAPERWLPDALNLDGGAAMDGNDTTYSAVPLTTTQKGIELESPLGRPVGVEVDYTLSPAQNMPADAYGVLLTVGGSALASMSLATTQDRRTLRVILPPDANTTGTWRARLLVGALMAVSGVSGIELRVYGVRFLFVDEAAAVRVASSFLQEPFASPAEVTLSGLTQPRPTAIVRDSPDGDVTGPADLWEYEHSPTNPRTVRIRLGSDGQSDTARAIKFAVRGGSG</sequence>
<evidence type="ECO:0008006" key="3">
    <source>
        <dbReference type="Google" id="ProtNLM"/>
    </source>
</evidence>
<dbReference type="Proteomes" id="UP001064971">
    <property type="component" value="Chromosome"/>
</dbReference>
<protein>
    <recommendedName>
        <fullName evidence="3">Tip attachment protein J domain-containing protein</fullName>
    </recommendedName>
</protein>
<organism evidence="1 2">
    <name type="scientific">Deinococcus aetherius</name>
    <dbReference type="NCBI Taxonomy" id="200252"/>
    <lineage>
        <taxon>Bacteria</taxon>
        <taxon>Thermotogati</taxon>
        <taxon>Deinococcota</taxon>
        <taxon>Deinococci</taxon>
        <taxon>Deinococcales</taxon>
        <taxon>Deinococcaceae</taxon>
        <taxon>Deinococcus</taxon>
    </lineage>
</organism>
<keyword evidence="2" id="KW-1185">Reference proteome</keyword>
<dbReference type="EMBL" id="AP026560">
    <property type="protein sequence ID" value="BDP42930.1"/>
    <property type="molecule type" value="Genomic_DNA"/>
</dbReference>